<keyword evidence="1" id="KW-0472">Membrane</keyword>
<reference evidence="2 3" key="1">
    <citation type="submission" date="2015-02" db="EMBL/GenBank/DDBJ databases">
        <authorList>
            <person name="Ju K.-S."/>
            <person name="Doroghazi J.R."/>
            <person name="Metcalf W."/>
        </authorList>
    </citation>
    <scope>NUCLEOTIDE SEQUENCE [LARGE SCALE GENOMIC DNA]</scope>
    <source>
        <strain evidence="2 3">NRRL B-16140</strain>
    </source>
</reference>
<dbReference type="PATRIC" id="fig|68170.10.peg.625"/>
<feature type="transmembrane region" description="Helical" evidence="1">
    <location>
        <begin position="253"/>
        <end position="271"/>
    </location>
</feature>
<proteinExistence type="predicted"/>
<feature type="transmembrane region" description="Helical" evidence="1">
    <location>
        <begin position="170"/>
        <end position="185"/>
    </location>
</feature>
<comment type="caution">
    <text evidence="2">The sequence shown here is derived from an EMBL/GenBank/DDBJ whole genome shotgun (WGS) entry which is preliminary data.</text>
</comment>
<accession>A0A0F0GHH2</accession>
<evidence type="ECO:0000256" key="1">
    <source>
        <dbReference type="SAM" id="Phobius"/>
    </source>
</evidence>
<dbReference type="Proteomes" id="UP000033393">
    <property type="component" value="Unassembled WGS sequence"/>
</dbReference>
<feature type="transmembrane region" description="Helical" evidence="1">
    <location>
        <begin position="139"/>
        <end position="164"/>
    </location>
</feature>
<evidence type="ECO:0000313" key="3">
    <source>
        <dbReference type="Proteomes" id="UP000033393"/>
    </source>
</evidence>
<feature type="transmembrane region" description="Helical" evidence="1">
    <location>
        <begin position="217"/>
        <end position="241"/>
    </location>
</feature>
<dbReference type="AlphaFoldDB" id="A0A0F0GHH2"/>
<gene>
    <name evidence="2" type="ORF">UK23_39600</name>
</gene>
<evidence type="ECO:0000313" key="2">
    <source>
        <dbReference type="EMBL" id="KJK41936.1"/>
    </source>
</evidence>
<keyword evidence="3" id="KW-1185">Reference proteome</keyword>
<dbReference type="EMBL" id="JYJG01000384">
    <property type="protein sequence ID" value="KJK41936.1"/>
    <property type="molecule type" value="Genomic_DNA"/>
</dbReference>
<feature type="transmembrane region" description="Helical" evidence="1">
    <location>
        <begin position="192"/>
        <end position="211"/>
    </location>
</feature>
<dbReference type="RefSeq" id="WP_045316936.1">
    <property type="nucleotide sequence ID" value="NZ_JYJG01000384.1"/>
</dbReference>
<feature type="transmembrane region" description="Helical" evidence="1">
    <location>
        <begin position="26"/>
        <end position="43"/>
    </location>
</feature>
<feature type="transmembrane region" description="Helical" evidence="1">
    <location>
        <begin position="295"/>
        <end position="315"/>
    </location>
</feature>
<feature type="transmembrane region" description="Helical" evidence="1">
    <location>
        <begin position="106"/>
        <end position="127"/>
    </location>
</feature>
<dbReference type="OrthoDB" id="3698568at2"/>
<sequence length="328" mass="34820">MNWGTVVWGAALTALALLNDQLHWLPPLQFAGLAIAVLLIVVAPRPAWVALVIAGITAVSMRSVVLMVNFEHEDDFCLNGGALCSFDIQPGWYSVEEPYAPFDAKYLFELPVIPAWLIVLGVLGWAARRRSWRTAVAGAVYGVAVATIPYYAPIVLFAAAAAAIGARKDVRYLAGIGILMLVLMDQHQPWSLVATFVAVVAALGLGIRALVKKDGVNGLVALASLAAAAVSPLLSAGVLLVTSAIRQPLWFKLLLGAISLVVVDVVATSLHQPTGTGQMMWIDSRNAPVKPPLDFSAWQILAGVLLAGAAVAALYQHRHRVESDQAKG</sequence>
<name>A0A0F0GHH2_LENAE</name>
<keyword evidence="1" id="KW-0812">Transmembrane</keyword>
<protein>
    <submittedName>
        <fullName evidence="2">Uncharacterized protein</fullName>
    </submittedName>
</protein>
<organism evidence="2 3">
    <name type="scientific">Lentzea aerocolonigenes</name>
    <name type="common">Lechevalieria aerocolonigenes</name>
    <name type="synonym">Saccharothrix aerocolonigenes</name>
    <dbReference type="NCBI Taxonomy" id="68170"/>
    <lineage>
        <taxon>Bacteria</taxon>
        <taxon>Bacillati</taxon>
        <taxon>Actinomycetota</taxon>
        <taxon>Actinomycetes</taxon>
        <taxon>Pseudonocardiales</taxon>
        <taxon>Pseudonocardiaceae</taxon>
        <taxon>Lentzea</taxon>
    </lineage>
</organism>
<feature type="transmembrane region" description="Helical" evidence="1">
    <location>
        <begin position="48"/>
        <end position="70"/>
    </location>
</feature>
<keyword evidence="1" id="KW-1133">Transmembrane helix</keyword>